<evidence type="ECO:0000256" key="11">
    <source>
        <dbReference type="ARBA" id="ARBA00023136"/>
    </source>
</evidence>
<comment type="caution">
    <text evidence="19">The sequence shown here is derived from an EMBL/GenBank/DDBJ whole genome shotgun (WGS) entry which is preliminary data.</text>
</comment>
<evidence type="ECO:0000313" key="19">
    <source>
        <dbReference type="EMBL" id="NKE72034.1"/>
    </source>
</evidence>
<comment type="similarity">
    <text evidence="2">Belongs to the FtsK/SpoIIIE/SftA family.</text>
</comment>
<evidence type="ECO:0000256" key="8">
    <source>
        <dbReference type="ARBA" id="ARBA00022840"/>
    </source>
</evidence>
<feature type="transmembrane region" description="Helical" evidence="17">
    <location>
        <begin position="14"/>
        <end position="35"/>
    </location>
</feature>
<dbReference type="InterPro" id="IPR036390">
    <property type="entry name" value="WH_DNA-bd_sf"/>
</dbReference>
<reference evidence="19 20" key="1">
    <citation type="journal article" date="2020" name="Nature">
        <title>Bacterial chemolithoautotrophy via manganese oxidation.</title>
        <authorList>
            <person name="Yu H."/>
            <person name="Leadbetter J.R."/>
        </authorList>
    </citation>
    <scope>NUCLEOTIDE SEQUENCE [LARGE SCALE GENOMIC DNA]</scope>
    <source>
        <strain evidence="19 20">Mn-1</strain>
    </source>
</reference>
<dbReference type="GO" id="GO:0051301">
    <property type="term" value="P:cell division"/>
    <property type="evidence" value="ECO:0007669"/>
    <property type="project" value="UniProtKB-KW"/>
</dbReference>
<dbReference type="InterPro" id="IPR050206">
    <property type="entry name" value="FtsK/SpoIIIE/SftA"/>
</dbReference>
<keyword evidence="15" id="KW-0175">Coiled coil</keyword>
<dbReference type="PANTHER" id="PTHR22683:SF41">
    <property type="entry name" value="DNA TRANSLOCASE FTSK"/>
    <property type="match status" value="1"/>
</dbReference>
<dbReference type="Proteomes" id="UP000534783">
    <property type="component" value="Unassembled WGS sequence"/>
</dbReference>
<keyword evidence="10" id="KW-0238">DNA-binding</keyword>
<dbReference type="PROSITE" id="PS50901">
    <property type="entry name" value="FTSK"/>
    <property type="match status" value="1"/>
</dbReference>
<dbReference type="EMBL" id="VTOW01000003">
    <property type="protein sequence ID" value="NKE72034.1"/>
    <property type="molecule type" value="Genomic_DNA"/>
</dbReference>
<feature type="region of interest" description="Disordered" evidence="16">
    <location>
        <begin position="489"/>
        <end position="511"/>
    </location>
</feature>
<dbReference type="SMART" id="SM00843">
    <property type="entry name" value="Ftsk_gamma"/>
    <property type="match status" value="1"/>
</dbReference>
<dbReference type="GO" id="GO:0003677">
    <property type="term" value="F:DNA binding"/>
    <property type="evidence" value="ECO:0007669"/>
    <property type="project" value="UniProtKB-KW"/>
</dbReference>
<evidence type="ECO:0000313" key="20">
    <source>
        <dbReference type="Proteomes" id="UP000534783"/>
    </source>
</evidence>
<dbReference type="SMART" id="SM00382">
    <property type="entry name" value="AAA"/>
    <property type="match status" value="1"/>
</dbReference>
<dbReference type="Gene3D" id="3.40.50.300">
    <property type="entry name" value="P-loop containing nucleotide triphosphate hydrolases"/>
    <property type="match status" value="1"/>
</dbReference>
<keyword evidence="8 14" id="KW-0067">ATP-binding</keyword>
<dbReference type="AlphaFoldDB" id="A0A7X6DRW2"/>
<keyword evidence="12" id="KW-0131">Cell cycle</keyword>
<dbReference type="CDD" id="cd01127">
    <property type="entry name" value="TrwB_TraG_TraD_VirD4"/>
    <property type="match status" value="1"/>
</dbReference>
<evidence type="ECO:0000256" key="2">
    <source>
        <dbReference type="ARBA" id="ARBA00006474"/>
    </source>
</evidence>
<keyword evidence="7" id="KW-0159">Chromosome partition</keyword>
<dbReference type="GO" id="GO:0005524">
    <property type="term" value="F:ATP binding"/>
    <property type="evidence" value="ECO:0007669"/>
    <property type="project" value="UniProtKB-UniRule"/>
</dbReference>
<dbReference type="Pfam" id="PF01580">
    <property type="entry name" value="FtsK_SpoIIIE"/>
    <property type="match status" value="1"/>
</dbReference>
<feature type="coiled-coil region" evidence="15">
    <location>
        <begin position="452"/>
        <end position="479"/>
    </location>
</feature>
<evidence type="ECO:0000256" key="1">
    <source>
        <dbReference type="ARBA" id="ARBA00004651"/>
    </source>
</evidence>
<feature type="compositionally biased region" description="Basic and acidic residues" evidence="16">
    <location>
        <begin position="718"/>
        <end position="729"/>
    </location>
</feature>
<dbReference type="GO" id="GO:0007059">
    <property type="term" value="P:chromosome segregation"/>
    <property type="evidence" value="ECO:0007669"/>
    <property type="project" value="UniProtKB-KW"/>
</dbReference>
<evidence type="ECO:0000256" key="17">
    <source>
        <dbReference type="SAM" id="Phobius"/>
    </source>
</evidence>
<proteinExistence type="inferred from homology"/>
<dbReference type="InterPro" id="IPR018541">
    <property type="entry name" value="Ftsk_gamma"/>
</dbReference>
<dbReference type="InterPro" id="IPR041027">
    <property type="entry name" value="FtsK_alpha"/>
</dbReference>
<evidence type="ECO:0000256" key="7">
    <source>
        <dbReference type="ARBA" id="ARBA00022829"/>
    </source>
</evidence>
<evidence type="ECO:0000256" key="16">
    <source>
        <dbReference type="SAM" id="MobiDB-lite"/>
    </source>
</evidence>
<dbReference type="PANTHER" id="PTHR22683">
    <property type="entry name" value="SPORULATION PROTEIN RELATED"/>
    <property type="match status" value="1"/>
</dbReference>
<feature type="region of interest" description="Disordered" evidence="16">
    <location>
        <begin position="199"/>
        <end position="228"/>
    </location>
</feature>
<dbReference type="Gene3D" id="1.10.10.10">
    <property type="entry name" value="Winged helix-like DNA-binding domain superfamily/Winged helix DNA-binding domain"/>
    <property type="match status" value="1"/>
</dbReference>
<evidence type="ECO:0000256" key="4">
    <source>
        <dbReference type="ARBA" id="ARBA00022618"/>
    </source>
</evidence>
<keyword evidence="6 14" id="KW-0547">Nucleotide-binding</keyword>
<dbReference type="InterPro" id="IPR027417">
    <property type="entry name" value="P-loop_NTPase"/>
</dbReference>
<comment type="subcellular location">
    <subcellularLocation>
        <location evidence="1">Cell membrane</location>
        <topology evidence="1">Multi-pass membrane protein</topology>
    </subcellularLocation>
</comment>
<keyword evidence="4" id="KW-0132">Cell division</keyword>
<feature type="domain" description="FtsK" evidence="18">
    <location>
        <begin position="383"/>
        <end position="591"/>
    </location>
</feature>
<dbReference type="InterPro" id="IPR003593">
    <property type="entry name" value="AAA+_ATPase"/>
</dbReference>
<feature type="transmembrane region" description="Helical" evidence="17">
    <location>
        <begin position="63"/>
        <end position="87"/>
    </location>
</feature>
<evidence type="ECO:0000256" key="13">
    <source>
        <dbReference type="ARBA" id="ARBA00025923"/>
    </source>
</evidence>
<evidence type="ECO:0000256" key="9">
    <source>
        <dbReference type="ARBA" id="ARBA00022989"/>
    </source>
</evidence>
<evidence type="ECO:0000259" key="18">
    <source>
        <dbReference type="PROSITE" id="PS50901"/>
    </source>
</evidence>
<evidence type="ECO:0000256" key="12">
    <source>
        <dbReference type="ARBA" id="ARBA00023306"/>
    </source>
</evidence>
<keyword evidence="11 17" id="KW-0472">Membrane</keyword>
<accession>A0A7X6DRW2</accession>
<keyword evidence="5 17" id="KW-0812">Transmembrane</keyword>
<feature type="transmembrane region" description="Helical" evidence="17">
    <location>
        <begin position="144"/>
        <end position="165"/>
    </location>
</feature>
<gene>
    <name evidence="19" type="ORF">MNODULE_14895</name>
</gene>
<dbReference type="Pfam" id="PF09397">
    <property type="entry name" value="FtsK_gamma"/>
    <property type="match status" value="1"/>
</dbReference>
<name>A0A7X6DRW2_9BACT</name>
<evidence type="ECO:0000256" key="15">
    <source>
        <dbReference type="SAM" id="Coils"/>
    </source>
</evidence>
<dbReference type="SUPFAM" id="SSF52540">
    <property type="entry name" value="P-loop containing nucleoside triphosphate hydrolases"/>
    <property type="match status" value="1"/>
</dbReference>
<evidence type="ECO:0000256" key="5">
    <source>
        <dbReference type="ARBA" id="ARBA00022692"/>
    </source>
</evidence>
<organism evidence="19 20">
    <name type="scientific">Candidatus Manganitrophus noduliformans</name>
    <dbReference type="NCBI Taxonomy" id="2606439"/>
    <lineage>
        <taxon>Bacteria</taxon>
        <taxon>Pseudomonadati</taxon>
        <taxon>Nitrospirota</taxon>
        <taxon>Nitrospiria</taxon>
        <taxon>Candidatus Troglogloeales</taxon>
        <taxon>Candidatus Manganitrophaceae</taxon>
        <taxon>Candidatus Manganitrophus</taxon>
    </lineage>
</organism>
<dbReference type="InterPro" id="IPR036388">
    <property type="entry name" value="WH-like_DNA-bd_sf"/>
</dbReference>
<dbReference type="Pfam" id="PF17854">
    <property type="entry name" value="FtsK_alpha"/>
    <property type="match status" value="1"/>
</dbReference>
<feature type="binding site" evidence="14">
    <location>
        <begin position="400"/>
        <end position="407"/>
    </location>
    <ligand>
        <name>ATP</name>
        <dbReference type="ChEBI" id="CHEBI:30616"/>
    </ligand>
</feature>
<dbReference type="InterPro" id="IPR025199">
    <property type="entry name" value="FtsK_4TM"/>
</dbReference>
<comment type="subunit">
    <text evidence="13">Homohexamer. Forms a ring that surrounds DNA.</text>
</comment>
<dbReference type="Pfam" id="PF13491">
    <property type="entry name" value="FtsK_4TM"/>
    <property type="match status" value="1"/>
</dbReference>
<dbReference type="GO" id="GO:0005886">
    <property type="term" value="C:plasma membrane"/>
    <property type="evidence" value="ECO:0007669"/>
    <property type="project" value="UniProtKB-SubCell"/>
</dbReference>
<feature type="compositionally biased region" description="Low complexity" evidence="16">
    <location>
        <begin position="647"/>
        <end position="660"/>
    </location>
</feature>
<evidence type="ECO:0000256" key="14">
    <source>
        <dbReference type="PROSITE-ProRule" id="PRU00289"/>
    </source>
</evidence>
<evidence type="ECO:0000256" key="3">
    <source>
        <dbReference type="ARBA" id="ARBA00022475"/>
    </source>
</evidence>
<dbReference type="SUPFAM" id="SSF46785">
    <property type="entry name" value="Winged helix' DNA-binding domain"/>
    <property type="match status" value="1"/>
</dbReference>
<feature type="region of interest" description="Disordered" evidence="16">
    <location>
        <begin position="645"/>
        <end position="665"/>
    </location>
</feature>
<feature type="region of interest" description="Disordered" evidence="16">
    <location>
        <begin position="709"/>
        <end position="729"/>
    </location>
</feature>
<sequence>MASNKSHNGYTDEIIGILLIVLGLLLGISLLTYHADDLSFSTVSSDPKVQNAIGRVGANLSDLFFQLFGISSYLFPIFSIIVGVRFFREGRGLLTKQGLAGSALLLLTLSSLAELEWGGSTSITSPNLKGGVIGRILSRFFLDYFASIGSHIILLFLFLLGWMLISPFSPRAALSRLQQRLMEARQSILEQIVIRQSKKKRRAAAPPAPSKAPEIARTPAVEPPPPKITIPPQQEVFPFIRPEEGDYRLPPLSLLADPSGAAKRMTEEEWVAQSRILERKLLDFDVEGKVTQVHPGPVVTMFEFEPAPGIKLNRITNLADDLALAMKAMQVRIVAPLPGKSTVGIEIPNVVREEVLLKEILSSPSYNQIGSKLRLALGKDIFGNSVSADLATMPHLLIAGSTGSGKSVGLNGMILSLLYSATPSEVKMLMIDPKMLEFSLYDGIPHLVAPVIVRAKAASDALRKMVAEMQRRYQLLAEKGVRNIDAYNKLLKNSPPPPSKTEEAVPGGKPPLEHGPLPYIVILIDELADLMMVAPRDVEDSITRLAQMARAAGIHLILATQRPSVDVITGVIKANFPARIAFCVSSKTDSRTILDANGAEQLLGKGDMLYLSAGTGKILRVHGSYVSEEEIKKVTTFVKEQASPHYEAALSEEGPSPEESSLSERDDLYEQARELVISTGQASASFIQRRMRVGYPRAARMIEMMEEDGVIGPASGGKPREILVKKDAN</sequence>
<keyword evidence="20" id="KW-1185">Reference proteome</keyword>
<protein>
    <submittedName>
        <fullName evidence="19">DNA translocase FtsK</fullName>
    </submittedName>
</protein>
<dbReference type="InterPro" id="IPR002543">
    <property type="entry name" value="FtsK_dom"/>
</dbReference>
<keyword evidence="9 17" id="KW-1133">Transmembrane helix</keyword>
<evidence type="ECO:0000256" key="10">
    <source>
        <dbReference type="ARBA" id="ARBA00023125"/>
    </source>
</evidence>
<dbReference type="RefSeq" id="WP_168061336.1">
    <property type="nucleotide sequence ID" value="NZ_VTOW01000003.1"/>
</dbReference>
<evidence type="ECO:0000256" key="6">
    <source>
        <dbReference type="ARBA" id="ARBA00022741"/>
    </source>
</evidence>
<keyword evidence="3" id="KW-1003">Cell membrane</keyword>
<dbReference type="Gene3D" id="3.30.980.40">
    <property type="match status" value="1"/>
</dbReference>